<organism evidence="2 3">
    <name type="scientific">Primorskyibacter flagellatus</name>
    <dbReference type="NCBI Taxonomy" id="1387277"/>
    <lineage>
        <taxon>Bacteria</taxon>
        <taxon>Pseudomonadati</taxon>
        <taxon>Pseudomonadota</taxon>
        <taxon>Alphaproteobacteria</taxon>
        <taxon>Rhodobacterales</taxon>
        <taxon>Roseobacteraceae</taxon>
        <taxon>Primorskyibacter</taxon>
    </lineage>
</organism>
<accession>A0A917EIP4</accession>
<evidence type="ECO:0008006" key="4">
    <source>
        <dbReference type="Google" id="ProtNLM"/>
    </source>
</evidence>
<keyword evidence="3" id="KW-1185">Reference proteome</keyword>
<evidence type="ECO:0000313" key="3">
    <source>
        <dbReference type="Proteomes" id="UP000612855"/>
    </source>
</evidence>
<evidence type="ECO:0000256" key="1">
    <source>
        <dbReference type="SAM" id="MobiDB-lite"/>
    </source>
</evidence>
<feature type="compositionally biased region" description="Polar residues" evidence="1">
    <location>
        <begin position="82"/>
        <end position="92"/>
    </location>
</feature>
<comment type="caution">
    <text evidence="2">The sequence shown here is derived from an EMBL/GenBank/DDBJ whole genome shotgun (WGS) entry which is preliminary data.</text>
</comment>
<evidence type="ECO:0000313" key="2">
    <source>
        <dbReference type="EMBL" id="GGE47562.1"/>
    </source>
</evidence>
<protein>
    <recommendedName>
        <fullName evidence="4">Flagellar hook-length control protein FliK</fullName>
    </recommendedName>
</protein>
<dbReference type="EMBL" id="BMFJ01000002">
    <property type="protein sequence ID" value="GGE47562.1"/>
    <property type="molecule type" value="Genomic_DNA"/>
</dbReference>
<proteinExistence type="predicted"/>
<dbReference type="Proteomes" id="UP000612855">
    <property type="component" value="Unassembled WGS sequence"/>
</dbReference>
<gene>
    <name evidence="2" type="ORF">GCM10011360_38440</name>
</gene>
<name>A0A917EIP4_9RHOB</name>
<reference evidence="3" key="1">
    <citation type="journal article" date="2019" name="Int. J. Syst. Evol. Microbiol.">
        <title>The Global Catalogue of Microorganisms (GCM) 10K type strain sequencing project: providing services to taxonomists for standard genome sequencing and annotation.</title>
        <authorList>
            <consortium name="The Broad Institute Genomics Platform"/>
            <consortium name="The Broad Institute Genome Sequencing Center for Infectious Disease"/>
            <person name="Wu L."/>
            <person name="Ma J."/>
        </authorList>
    </citation>
    <scope>NUCLEOTIDE SEQUENCE [LARGE SCALE GENOMIC DNA]</scope>
    <source>
        <strain evidence="3">CGMCC 1.12664</strain>
    </source>
</reference>
<dbReference type="AlphaFoldDB" id="A0A917EIP4"/>
<feature type="region of interest" description="Disordered" evidence="1">
    <location>
        <begin position="41"/>
        <end position="92"/>
    </location>
</feature>
<sequence length="92" mass="9804">MHLQVSDQGVTVVIVAERSETLDLMRRHGDLLTRDIGRLGHDNVSLSFGDPGNPGHAPRGGQGGPSNIQEAADPEGEDRPAYSTTSGMDLRL</sequence>